<evidence type="ECO:0000256" key="7">
    <source>
        <dbReference type="ARBA" id="ARBA00023004"/>
    </source>
</evidence>
<dbReference type="GO" id="GO:0005743">
    <property type="term" value="C:mitochondrial inner membrane"/>
    <property type="evidence" value="ECO:0007669"/>
    <property type="project" value="TreeGrafter"/>
</dbReference>
<keyword evidence="5" id="KW-0479">Metal-binding</keyword>
<feature type="region of interest" description="Disordered" evidence="11">
    <location>
        <begin position="144"/>
        <end position="168"/>
    </location>
</feature>
<evidence type="ECO:0000256" key="9">
    <source>
        <dbReference type="ARBA" id="ARBA00023128"/>
    </source>
</evidence>
<dbReference type="GO" id="GO:0006700">
    <property type="term" value="P:C21-steroid hormone biosynthetic process"/>
    <property type="evidence" value="ECO:0007669"/>
    <property type="project" value="TreeGrafter"/>
</dbReference>
<comment type="subcellular location">
    <subcellularLocation>
        <location evidence="2">Mitochondrion membrane</location>
    </subcellularLocation>
</comment>
<keyword evidence="6" id="KW-0560">Oxidoreductase</keyword>
<dbReference type="GO" id="GO:0034650">
    <property type="term" value="P:cortisol metabolic process"/>
    <property type="evidence" value="ECO:0007669"/>
    <property type="project" value="TreeGrafter"/>
</dbReference>
<dbReference type="GO" id="GO:0005506">
    <property type="term" value="F:iron ion binding"/>
    <property type="evidence" value="ECO:0007669"/>
    <property type="project" value="InterPro"/>
</dbReference>
<dbReference type="InterPro" id="IPR050479">
    <property type="entry name" value="CYP11_CYP27_families"/>
</dbReference>
<organism evidence="12 13">
    <name type="scientific">Takifugu bimaculatus</name>
    <dbReference type="NCBI Taxonomy" id="433685"/>
    <lineage>
        <taxon>Eukaryota</taxon>
        <taxon>Metazoa</taxon>
        <taxon>Chordata</taxon>
        <taxon>Craniata</taxon>
        <taxon>Vertebrata</taxon>
        <taxon>Euteleostomi</taxon>
        <taxon>Actinopterygii</taxon>
        <taxon>Neopterygii</taxon>
        <taxon>Teleostei</taxon>
        <taxon>Neoteleostei</taxon>
        <taxon>Acanthomorphata</taxon>
        <taxon>Eupercaria</taxon>
        <taxon>Tetraodontiformes</taxon>
        <taxon>Tetradontoidea</taxon>
        <taxon>Tetraodontidae</taxon>
        <taxon>Takifugu</taxon>
    </lineage>
</organism>
<dbReference type="PANTHER" id="PTHR24279">
    <property type="entry name" value="CYTOCHROME P450"/>
    <property type="match status" value="1"/>
</dbReference>
<sequence length="168" mass="18462">MMSEAVRRFIPLLDEVAQDFCHMMQTKVEREGRGERGKRSLTINPSPDLFRFALEASCHVLYGERIGLFSPPLLWSHRSLSGQWSECWPPRPLSSTCPTACCSTWEPLCGPSTPAPGTTSSLTVRCSFRRRSIESFESAAAILSRSSNSGGEDPEGVPAAVTLPESRS</sequence>
<evidence type="ECO:0000256" key="3">
    <source>
        <dbReference type="ARBA" id="ARBA00010617"/>
    </source>
</evidence>
<dbReference type="SUPFAM" id="SSF48264">
    <property type="entry name" value="Cytochrome P450"/>
    <property type="match status" value="1"/>
</dbReference>
<dbReference type="GO" id="GO:0006704">
    <property type="term" value="P:glucocorticoid biosynthetic process"/>
    <property type="evidence" value="ECO:0007669"/>
    <property type="project" value="TreeGrafter"/>
</dbReference>
<gene>
    <name evidence="12" type="ORF">fugu_010207</name>
</gene>
<proteinExistence type="inferred from homology"/>
<evidence type="ECO:0000256" key="5">
    <source>
        <dbReference type="ARBA" id="ARBA00022723"/>
    </source>
</evidence>
<dbReference type="Proteomes" id="UP000516260">
    <property type="component" value="Chromosome 10"/>
</dbReference>
<comment type="caution">
    <text evidence="12">The sequence shown here is derived from an EMBL/GenBank/DDBJ whole genome shotgun (WGS) entry which is preliminary data.</text>
</comment>
<keyword evidence="7" id="KW-0408">Iron</keyword>
<dbReference type="EMBL" id="SWLE01000002">
    <property type="protein sequence ID" value="TNN02720.1"/>
    <property type="molecule type" value="Genomic_DNA"/>
</dbReference>
<dbReference type="AlphaFoldDB" id="A0A4Z2CF06"/>
<evidence type="ECO:0000256" key="4">
    <source>
        <dbReference type="ARBA" id="ARBA00022617"/>
    </source>
</evidence>
<dbReference type="GO" id="GO:0020037">
    <property type="term" value="F:heme binding"/>
    <property type="evidence" value="ECO:0007669"/>
    <property type="project" value="InterPro"/>
</dbReference>
<dbReference type="GO" id="GO:0016705">
    <property type="term" value="F:oxidoreductase activity, acting on paired donors, with incorporation or reduction of molecular oxygen"/>
    <property type="evidence" value="ECO:0007669"/>
    <property type="project" value="InterPro"/>
</dbReference>
<keyword evidence="4" id="KW-0349">Heme</keyword>
<dbReference type="Gene3D" id="1.10.630.10">
    <property type="entry name" value="Cytochrome P450"/>
    <property type="match status" value="1"/>
</dbReference>
<evidence type="ECO:0000313" key="13">
    <source>
        <dbReference type="Proteomes" id="UP000516260"/>
    </source>
</evidence>
<protein>
    <submittedName>
        <fullName evidence="12">Uncharacterized protein</fullName>
    </submittedName>
</protein>
<keyword evidence="10" id="KW-0472">Membrane</keyword>
<evidence type="ECO:0000313" key="12">
    <source>
        <dbReference type="EMBL" id="TNN02720.1"/>
    </source>
</evidence>
<evidence type="ECO:0000256" key="2">
    <source>
        <dbReference type="ARBA" id="ARBA00004325"/>
    </source>
</evidence>
<name>A0A4Z2CF06_9TELE</name>
<keyword evidence="8" id="KW-0503">Monooxygenase</keyword>
<accession>A0A4Z2CF06</accession>
<evidence type="ECO:0000256" key="8">
    <source>
        <dbReference type="ARBA" id="ARBA00023033"/>
    </source>
</evidence>
<dbReference type="GO" id="GO:0004497">
    <property type="term" value="F:monooxygenase activity"/>
    <property type="evidence" value="ECO:0007669"/>
    <property type="project" value="UniProtKB-KW"/>
</dbReference>
<reference evidence="12 13" key="1">
    <citation type="submission" date="2019-04" db="EMBL/GenBank/DDBJ databases">
        <title>The sequence and de novo assembly of Takifugu bimaculatus genome using PacBio and Hi-C technologies.</title>
        <authorList>
            <person name="Xu P."/>
            <person name="Liu B."/>
            <person name="Zhou Z."/>
        </authorList>
    </citation>
    <scope>NUCLEOTIDE SEQUENCE [LARGE SCALE GENOMIC DNA]</scope>
    <source>
        <strain evidence="12">TB-2018</strain>
        <tissue evidence="12">Muscle</tissue>
    </source>
</reference>
<comment type="similarity">
    <text evidence="3">Belongs to the cytochrome P450 family.</text>
</comment>
<dbReference type="GO" id="GO:0071375">
    <property type="term" value="P:cellular response to peptide hormone stimulus"/>
    <property type="evidence" value="ECO:0007669"/>
    <property type="project" value="TreeGrafter"/>
</dbReference>
<dbReference type="GO" id="GO:0008203">
    <property type="term" value="P:cholesterol metabolic process"/>
    <property type="evidence" value="ECO:0007669"/>
    <property type="project" value="TreeGrafter"/>
</dbReference>
<dbReference type="InterPro" id="IPR036396">
    <property type="entry name" value="Cyt_P450_sf"/>
</dbReference>
<keyword evidence="9" id="KW-0496">Mitochondrion</keyword>
<dbReference type="PANTHER" id="PTHR24279:SF1">
    <property type="entry name" value="CYTOCHROME P450 11B2, MITOCHONDRIAL"/>
    <property type="match status" value="1"/>
</dbReference>
<keyword evidence="13" id="KW-1185">Reference proteome</keyword>
<evidence type="ECO:0000256" key="11">
    <source>
        <dbReference type="SAM" id="MobiDB-lite"/>
    </source>
</evidence>
<evidence type="ECO:0000256" key="6">
    <source>
        <dbReference type="ARBA" id="ARBA00023002"/>
    </source>
</evidence>
<evidence type="ECO:0000256" key="10">
    <source>
        <dbReference type="ARBA" id="ARBA00023136"/>
    </source>
</evidence>
<evidence type="ECO:0000256" key="1">
    <source>
        <dbReference type="ARBA" id="ARBA00001971"/>
    </source>
</evidence>
<comment type="cofactor">
    <cofactor evidence="1">
        <name>heme</name>
        <dbReference type="ChEBI" id="CHEBI:30413"/>
    </cofactor>
</comment>